<dbReference type="KEGG" id="bkw:BkAM31D_09710"/>
<dbReference type="EMBL" id="CP020814">
    <property type="protein sequence ID" value="ARK30109.1"/>
    <property type="molecule type" value="Genomic_DNA"/>
</dbReference>
<dbReference type="InterPro" id="IPR014060">
    <property type="entry name" value="PglZ"/>
</dbReference>
<gene>
    <name evidence="2" type="ORF">BkAM31D_09710</name>
</gene>
<evidence type="ECO:0000256" key="1">
    <source>
        <dbReference type="SAM" id="Coils"/>
    </source>
</evidence>
<reference evidence="2 3" key="1">
    <citation type="submission" date="2017-04" db="EMBL/GenBank/DDBJ databases">
        <title>Bacillus krulwichiae AM31D Genome sequencing and assembly.</title>
        <authorList>
            <person name="Krulwich T.A."/>
            <person name="Anastor L."/>
            <person name="Ehrlich R."/>
            <person name="Ehrlich G.D."/>
            <person name="Janto B."/>
        </authorList>
    </citation>
    <scope>NUCLEOTIDE SEQUENCE [LARGE SCALE GENOMIC DNA]</scope>
    <source>
        <strain evidence="2 3">AM31D</strain>
    </source>
</reference>
<accession>A0A1X9M9H3</accession>
<dbReference type="SUPFAM" id="SSF53649">
    <property type="entry name" value="Alkaline phosphatase-like"/>
    <property type="match status" value="1"/>
</dbReference>
<dbReference type="AlphaFoldDB" id="A0A1X9M9H3"/>
<dbReference type="STRING" id="199441.BkAM31D_09710"/>
<proteinExistence type="predicted"/>
<sequence>MDVIDSLKEKIQQEKEKKGRAIVFWYDPAMQVSLAELQESLKDEEVVVRELTENNFFTTKVELEIKQPKQSYLLYAPFPQPKEQHNYLLDILLYSAEFKADEVAVLAERLGVKDNVLRPMMEQYPLFFRSAKRKERLGRFVSQQSDVRDLEIAMVAVLVNSPSPTISRITRSLLVAGIEEENNKYIGDVKKYFLLERMYELIQQYFGISIQIHENPLTYILEVMLYQHVKRDALLSANSLDEQYPSTLPNVCAILVDDWMRSSEKETLVLEQYIKDTEVTFQLRPLLIEHELDQFEKVSTFPTIDYLLIEKLIDELEHDVSNVKEWQKRLLYRKGTYWGKKKHIQQLYDVLLEAVRFTDRKSFLKQYDSRSEVYGQYATSLHLIDQSYRRFMFYYTKLQSREIVDSLAQSLTNWYENVFLLKMATESNYFLENNESTHVPKQRTFFSSSIKPILDKEQTRVFVIISDALRYEAGAELSERLNKRINGQASVSPLFASLPSYTQLGMASLLPNRRFSIDKKFVYTDEHSTSGLVNRNKILQQAHPDASAYHLNDLLDWKGEANEYLKGKRLVYFYHDVIDATGDSKKSERETYDAVERALEAIERAVDRLSALQAKRIFITSDHGFLFQLTKVEADAKVEAVTGDVVDQSRRYAIGSSLSVPEGAIKLSESQTLFENAEVVLAKGVNRFKTGGGLQFIHGGAMPQEVITPLIDYRRTEMAEQVNVSVAMLDKTITNYRIPVSFYQEESISTDYVPRQLKMAFYQDDERISNEVTMTFDLVGETQERNQTIPFNLVEKYYAIGETCTLRVETIQGNKSQIYKEERFTIRMYDAIY</sequence>
<evidence type="ECO:0000313" key="2">
    <source>
        <dbReference type="EMBL" id="ARK30109.1"/>
    </source>
</evidence>
<feature type="coiled-coil region" evidence="1">
    <location>
        <begin position="585"/>
        <end position="615"/>
    </location>
</feature>
<name>A0A1X9M9H3_9BACI</name>
<dbReference type="Proteomes" id="UP000193006">
    <property type="component" value="Chromosome"/>
</dbReference>
<keyword evidence="1" id="KW-0175">Coiled coil</keyword>
<dbReference type="RefSeq" id="WP_066159875.1">
    <property type="nucleotide sequence ID" value="NZ_CP020814.1"/>
</dbReference>
<keyword evidence="3" id="KW-1185">Reference proteome</keyword>
<organism evidence="2 3">
    <name type="scientific">Halalkalibacter krulwichiae</name>
    <dbReference type="NCBI Taxonomy" id="199441"/>
    <lineage>
        <taxon>Bacteria</taxon>
        <taxon>Bacillati</taxon>
        <taxon>Bacillota</taxon>
        <taxon>Bacilli</taxon>
        <taxon>Bacillales</taxon>
        <taxon>Bacillaceae</taxon>
        <taxon>Halalkalibacter</taxon>
    </lineage>
</organism>
<evidence type="ECO:0000313" key="3">
    <source>
        <dbReference type="Proteomes" id="UP000193006"/>
    </source>
</evidence>
<dbReference type="NCBIfam" id="TIGR02687">
    <property type="entry name" value="BREX-1 system phosphatase PglZ type A"/>
    <property type="match status" value="1"/>
</dbReference>
<dbReference type="Pfam" id="PF08665">
    <property type="entry name" value="PglZ"/>
    <property type="match status" value="1"/>
</dbReference>
<protein>
    <submittedName>
        <fullName evidence="2">PglZ domain protein</fullName>
    </submittedName>
</protein>
<dbReference type="InterPro" id="IPR017850">
    <property type="entry name" value="Alkaline_phosphatase_core_sf"/>
</dbReference>